<reference evidence="2 3" key="1">
    <citation type="journal article" date="2024" name="Plant Biotechnol. J.">
        <title>Dendrobium thyrsiflorum genome and its molecular insights into genes involved in important horticultural traits.</title>
        <authorList>
            <person name="Chen B."/>
            <person name="Wang J.Y."/>
            <person name="Zheng P.J."/>
            <person name="Li K.L."/>
            <person name="Liang Y.M."/>
            <person name="Chen X.F."/>
            <person name="Zhang C."/>
            <person name="Zhao X."/>
            <person name="He X."/>
            <person name="Zhang G.Q."/>
            <person name="Liu Z.J."/>
            <person name="Xu Q."/>
        </authorList>
    </citation>
    <scope>NUCLEOTIDE SEQUENCE [LARGE SCALE GENOMIC DNA]</scope>
    <source>
        <strain evidence="2">GZMU011</strain>
    </source>
</reference>
<evidence type="ECO:0000313" key="2">
    <source>
        <dbReference type="EMBL" id="KAL0908511.1"/>
    </source>
</evidence>
<keyword evidence="1" id="KW-0472">Membrane</keyword>
<name>A0ABD0UE16_DENTH</name>
<organism evidence="2 3">
    <name type="scientific">Dendrobium thyrsiflorum</name>
    <name type="common">Pinecone-like raceme dendrobium</name>
    <name type="synonym">Orchid</name>
    <dbReference type="NCBI Taxonomy" id="117978"/>
    <lineage>
        <taxon>Eukaryota</taxon>
        <taxon>Viridiplantae</taxon>
        <taxon>Streptophyta</taxon>
        <taxon>Embryophyta</taxon>
        <taxon>Tracheophyta</taxon>
        <taxon>Spermatophyta</taxon>
        <taxon>Magnoliopsida</taxon>
        <taxon>Liliopsida</taxon>
        <taxon>Asparagales</taxon>
        <taxon>Orchidaceae</taxon>
        <taxon>Epidendroideae</taxon>
        <taxon>Malaxideae</taxon>
        <taxon>Dendrobiinae</taxon>
        <taxon>Dendrobium</taxon>
    </lineage>
</organism>
<gene>
    <name evidence="2" type="ORF">M5K25_023007</name>
</gene>
<protein>
    <submittedName>
        <fullName evidence="2">Uncharacterized protein</fullName>
    </submittedName>
</protein>
<accession>A0ABD0UE16</accession>
<dbReference type="EMBL" id="JANQDX010000017">
    <property type="protein sequence ID" value="KAL0908511.1"/>
    <property type="molecule type" value="Genomic_DNA"/>
</dbReference>
<dbReference type="AlphaFoldDB" id="A0ABD0UE16"/>
<keyword evidence="3" id="KW-1185">Reference proteome</keyword>
<dbReference type="Proteomes" id="UP001552299">
    <property type="component" value="Unassembled WGS sequence"/>
</dbReference>
<evidence type="ECO:0000256" key="1">
    <source>
        <dbReference type="SAM" id="Phobius"/>
    </source>
</evidence>
<feature type="transmembrane region" description="Helical" evidence="1">
    <location>
        <begin position="12"/>
        <end position="35"/>
    </location>
</feature>
<evidence type="ECO:0000313" key="3">
    <source>
        <dbReference type="Proteomes" id="UP001552299"/>
    </source>
</evidence>
<keyword evidence="1" id="KW-0812">Transmembrane</keyword>
<proteinExistence type="predicted"/>
<sequence>MCPERFLLNNHIIFFISMFLLAIILAFCKSLALLVNKTSVVSRQIRCSHVIRYRALLSRDTEQYRAAYRVGGDVAHFYWAPDDVRPPHRIISPSIEALILKQPVEDFLDSFHFILVIHAKKLCNYEKRNVNAQLNYNSIKF</sequence>
<keyword evidence="1" id="KW-1133">Transmembrane helix</keyword>
<comment type="caution">
    <text evidence="2">The sequence shown here is derived from an EMBL/GenBank/DDBJ whole genome shotgun (WGS) entry which is preliminary data.</text>
</comment>